<protein>
    <submittedName>
        <fullName evidence="2">Uncharacterized protein</fullName>
    </submittedName>
</protein>
<dbReference type="Proteomes" id="UP000529795">
    <property type="component" value="Unassembled WGS sequence"/>
</dbReference>
<name>A0A840FD13_9SPHN</name>
<feature type="compositionally biased region" description="Polar residues" evidence="1">
    <location>
        <begin position="1"/>
        <end position="12"/>
    </location>
</feature>
<keyword evidence="3" id="KW-1185">Reference proteome</keyword>
<evidence type="ECO:0000313" key="3">
    <source>
        <dbReference type="Proteomes" id="UP000529795"/>
    </source>
</evidence>
<comment type="caution">
    <text evidence="2">The sequence shown here is derived from an EMBL/GenBank/DDBJ whole genome shotgun (WGS) entry which is preliminary data.</text>
</comment>
<proteinExistence type="predicted"/>
<accession>A0A840FD13</accession>
<reference evidence="2 3" key="1">
    <citation type="submission" date="2020-08" db="EMBL/GenBank/DDBJ databases">
        <title>Genomic Encyclopedia of Type Strains, Phase IV (KMG-IV): sequencing the most valuable type-strain genomes for metagenomic binning, comparative biology and taxonomic classification.</title>
        <authorList>
            <person name="Goeker M."/>
        </authorList>
    </citation>
    <scope>NUCLEOTIDE SEQUENCE [LARGE SCALE GENOMIC DNA]</scope>
    <source>
        <strain evidence="2 3">YC6723</strain>
    </source>
</reference>
<feature type="region of interest" description="Disordered" evidence="1">
    <location>
        <begin position="1"/>
        <end position="24"/>
    </location>
</feature>
<dbReference type="AlphaFoldDB" id="A0A840FD13"/>
<dbReference type="EMBL" id="JACIEV010000004">
    <property type="protein sequence ID" value="MBB4153644.1"/>
    <property type="molecule type" value="Genomic_DNA"/>
</dbReference>
<dbReference type="RefSeq" id="WP_183983447.1">
    <property type="nucleotide sequence ID" value="NZ_JACIEV010000004.1"/>
</dbReference>
<evidence type="ECO:0000313" key="2">
    <source>
        <dbReference type="EMBL" id="MBB4153644.1"/>
    </source>
</evidence>
<organism evidence="2 3">
    <name type="scientific">Sphingomonas jinjuensis</name>
    <dbReference type="NCBI Taxonomy" id="535907"/>
    <lineage>
        <taxon>Bacteria</taxon>
        <taxon>Pseudomonadati</taxon>
        <taxon>Pseudomonadota</taxon>
        <taxon>Alphaproteobacteria</taxon>
        <taxon>Sphingomonadales</taxon>
        <taxon>Sphingomonadaceae</taxon>
        <taxon>Sphingomonas</taxon>
    </lineage>
</organism>
<gene>
    <name evidence="2" type="ORF">GGQ80_001550</name>
</gene>
<sequence>MQTFHPGNQVNLGQPELIDIPANPDHDTVRRWQAHVDAGRLGTRPATDPAVAANRAATNALFRSIARDRRALARENRA</sequence>
<evidence type="ECO:0000256" key="1">
    <source>
        <dbReference type="SAM" id="MobiDB-lite"/>
    </source>
</evidence>